<proteinExistence type="predicted"/>
<name>A0ABR1Y8A1_9PEZI</name>
<gene>
    <name evidence="2" type="ORF">IWX90DRAFT_422011</name>
</gene>
<feature type="compositionally biased region" description="Acidic residues" evidence="1">
    <location>
        <begin position="87"/>
        <end position="96"/>
    </location>
</feature>
<protein>
    <submittedName>
        <fullName evidence="2">Uncharacterized protein</fullName>
    </submittedName>
</protein>
<dbReference type="Proteomes" id="UP001456524">
    <property type="component" value="Unassembled WGS sequence"/>
</dbReference>
<dbReference type="EMBL" id="JBBWUH010000001">
    <property type="protein sequence ID" value="KAK8177814.1"/>
    <property type="molecule type" value="Genomic_DNA"/>
</dbReference>
<feature type="region of interest" description="Disordered" evidence="1">
    <location>
        <begin position="60"/>
        <end position="140"/>
    </location>
</feature>
<organism evidence="2 3">
    <name type="scientific">Phyllosticta citrichinensis</name>
    <dbReference type="NCBI Taxonomy" id="1130410"/>
    <lineage>
        <taxon>Eukaryota</taxon>
        <taxon>Fungi</taxon>
        <taxon>Dikarya</taxon>
        <taxon>Ascomycota</taxon>
        <taxon>Pezizomycotina</taxon>
        <taxon>Dothideomycetes</taxon>
        <taxon>Dothideomycetes incertae sedis</taxon>
        <taxon>Botryosphaeriales</taxon>
        <taxon>Phyllostictaceae</taxon>
        <taxon>Phyllosticta</taxon>
    </lineage>
</organism>
<reference evidence="2 3" key="1">
    <citation type="journal article" date="2022" name="G3 (Bethesda)">
        <title>Enemy or ally: a genomic approach to elucidate the lifestyle of Phyllosticta citrichinaensis.</title>
        <authorList>
            <person name="Buijs V.A."/>
            <person name="Groenewald J.Z."/>
            <person name="Haridas S."/>
            <person name="LaButti K.M."/>
            <person name="Lipzen A."/>
            <person name="Martin F.M."/>
            <person name="Barry K."/>
            <person name="Grigoriev I.V."/>
            <person name="Crous P.W."/>
            <person name="Seidl M.F."/>
        </authorList>
    </citation>
    <scope>NUCLEOTIDE SEQUENCE [LARGE SCALE GENOMIC DNA]</scope>
    <source>
        <strain evidence="2 3">CBS 129764</strain>
    </source>
</reference>
<evidence type="ECO:0000313" key="2">
    <source>
        <dbReference type="EMBL" id="KAK8177814.1"/>
    </source>
</evidence>
<evidence type="ECO:0000313" key="3">
    <source>
        <dbReference type="Proteomes" id="UP001456524"/>
    </source>
</evidence>
<evidence type="ECO:0000256" key="1">
    <source>
        <dbReference type="SAM" id="MobiDB-lite"/>
    </source>
</evidence>
<comment type="caution">
    <text evidence="2">The sequence shown here is derived from an EMBL/GenBank/DDBJ whole genome shotgun (WGS) entry which is preliminary data.</text>
</comment>
<keyword evidence="3" id="KW-1185">Reference proteome</keyword>
<accession>A0ABR1Y8A1</accession>
<sequence>MPEVKKNFSEREMQLMACAFQAMRNPTDIDYTLMASLAGMSNPRSASNAMGAIRKKLNANMPAGAPVPGSGPRPKTPGGRKKKRNVDDDDEEEDGGNIESPTKKAKANGKANGKGGAKGKRGAIKKEDTPEDDDSDILSGGKRASRKADIYFSRGIRMTDCKWEIQKTQWHARRMPTLPATTTAKSRQFFAGASSMICKRPPQFAIGFHQRHHYTVPFGPADGMVLIFSFSRFRLKGFKLDSFASMESGKKKKFLQGSRRLR</sequence>